<dbReference type="GO" id="GO:0031640">
    <property type="term" value="P:killing of cells of another organism"/>
    <property type="evidence" value="ECO:0007669"/>
    <property type="project" value="UniProtKB-KW"/>
</dbReference>
<dbReference type="Proteomes" id="UP000185494">
    <property type="component" value="Chromosome 1"/>
</dbReference>
<evidence type="ECO:0000313" key="5">
    <source>
        <dbReference type="EMBL" id="APT59300.1"/>
    </source>
</evidence>
<dbReference type="Pfam" id="PF00959">
    <property type="entry name" value="Phage_lysozyme"/>
    <property type="match status" value="1"/>
</dbReference>
<comment type="similarity">
    <text evidence="4">Belongs to the glycosyl hydrolase 24 family.</text>
</comment>
<evidence type="ECO:0000256" key="3">
    <source>
        <dbReference type="ARBA" id="ARBA00023200"/>
    </source>
</evidence>
<dbReference type="EMBL" id="CP015583">
    <property type="protein sequence ID" value="APT59300.1"/>
    <property type="molecule type" value="Genomic_DNA"/>
</dbReference>
<keyword evidence="4" id="KW-0378">Hydrolase</keyword>
<keyword evidence="1 4" id="KW-0929">Antimicrobial</keyword>
<dbReference type="GO" id="GO:0042742">
    <property type="term" value="P:defense response to bacterium"/>
    <property type="evidence" value="ECO:0007669"/>
    <property type="project" value="UniProtKB-KW"/>
</dbReference>
<dbReference type="InterPro" id="IPR023346">
    <property type="entry name" value="Lysozyme-like_dom_sf"/>
</dbReference>
<dbReference type="InterPro" id="IPR051018">
    <property type="entry name" value="Bacteriophage_GH24"/>
</dbReference>
<dbReference type="GO" id="GO:0009253">
    <property type="term" value="P:peptidoglycan catabolic process"/>
    <property type="evidence" value="ECO:0007669"/>
    <property type="project" value="InterPro"/>
</dbReference>
<keyword evidence="4" id="KW-0326">Glycosidase</keyword>
<evidence type="ECO:0000256" key="4">
    <source>
        <dbReference type="RuleBase" id="RU003788"/>
    </source>
</evidence>
<keyword evidence="3" id="KW-1035">Host cytoplasm</keyword>
<dbReference type="Gene3D" id="1.10.530.40">
    <property type="match status" value="1"/>
</dbReference>
<dbReference type="InterPro" id="IPR002196">
    <property type="entry name" value="Glyco_hydro_24"/>
</dbReference>
<dbReference type="KEGG" id="rgi:RGI145_12280"/>
<dbReference type="PANTHER" id="PTHR38107">
    <property type="match status" value="1"/>
</dbReference>
<comment type="catalytic activity">
    <reaction evidence="4">
        <text>Hydrolysis of (1-&gt;4)-beta-linkages between N-acetylmuramic acid and N-acetyl-D-glucosamine residues in a peptidoglycan and between N-acetyl-D-glucosamine residues in chitodextrins.</text>
        <dbReference type="EC" id="3.2.1.17"/>
    </reaction>
</comment>
<dbReference type="PANTHER" id="PTHR38107:SF3">
    <property type="entry name" value="LYSOZYME RRRD-RELATED"/>
    <property type="match status" value="1"/>
</dbReference>
<sequence>MELLHHYESCARKLADGRIAPYRDAVGIVTIGWGNTRFENGAAVKMTDGPISQKRADALFAYWLADFDRKVRAFLPVGCGEGPHAAFLSFAYNAGVTAAENSTAATRLRNGDLKGAGEALTWWNKAGGKVLKGLQRRREAERLVLLGATAESAIAAAEKAFP</sequence>
<dbReference type="GO" id="GO:0016998">
    <property type="term" value="P:cell wall macromolecule catabolic process"/>
    <property type="evidence" value="ECO:0007669"/>
    <property type="project" value="InterPro"/>
</dbReference>
<evidence type="ECO:0000313" key="6">
    <source>
        <dbReference type="Proteomes" id="UP000185494"/>
    </source>
</evidence>
<dbReference type="SUPFAM" id="SSF53955">
    <property type="entry name" value="Lysozyme-like"/>
    <property type="match status" value="1"/>
</dbReference>
<reference evidence="5 6" key="1">
    <citation type="submission" date="2016-05" db="EMBL/GenBank/DDBJ databases">
        <title>Complete Genome and Methylome Analysis of Psychrotrophic Bacterial Isolates from Antarctic Lake Untersee.</title>
        <authorList>
            <person name="Fomenkov A."/>
            <person name="Akimov V.N."/>
            <person name="Vasilyeva L.V."/>
            <person name="Andersen D."/>
            <person name="Vincze T."/>
            <person name="Roberts R.J."/>
        </authorList>
    </citation>
    <scope>NUCLEOTIDE SEQUENCE [LARGE SCALE GENOMIC DNA]</scope>
    <source>
        <strain evidence="5 6">U14-5</strain>
    </source>
</reference>
<dbReference type="InterPro" id="IPR033907">
    <property type="entry name" value="Endolysin_autolysin"/>
</dbReference>
<protein>
    <recommendedName>
        <fullName evidence="4">Lysozyme</fullName>
        <ecNumber evidence="4">3.2.1.17</ecNumber>
    </recommendedName>
</protein>
<dbReference type="EC" id="3.2.1.17" evidence="4"/>
<evidence type="ECO:0000256" key="1">
    <source>
        <dbReference type="ARBA" id="ARBA00022529"/>
    </source>
</evidence>
<dbReference type="GO" id="GO:0003796">
    <property type="term" value="F:lysozyme activity"/>
    <property type="evidence" value="ECO:0007669"/>
    <property type="project" value="UniProtKB-EC"/>
</dbReference>
<organism evidence="5 6">
    <name type="scientific">Roseomonas gilardii</name>
    <dbReference type="NCBI Taxonomy" id="257708"/>
    <lineage>
        <taxon>Bacteria</taxon>
        <taxon>Pseudomonadati</taxon>
        <taxon>Pseudomonadota</taxon>
        <taxon>Alphaproteobacteria</taxon>
        <taxon>Acetobacterales</taxon>
        <taxon>Roseomonadaceae</taxon>
        <taxon>Roseomonas</taxon>
    </lineage>
</organism>
<gene>
    <name evidence="5" type="ORF">RGI145_12280</name>
</gene>
<evidence type="ECO:0000256" key="2">
    <source>
        <dbReference type="ARBA" id="ARBA00022638"/>
    </source>
</evidence>
<accession>A0A1L7AKL0</accession>
<proteinExistence type="inferred from homology"/>
<name>A0A1L7AKL0_9PROT</name>
<dbReference type="InterPro" id="IPR023347">
    <property type="entry name" value="Lysozyme_dom_sf"/>
</dbReference>
<dbReference type="AlphaFoldDB" id="A0A1L7AKL0"/>
<dbReference type="CDD" id="cd00737">
    <property type="entry name" value="lyz_endolysin_autolysin"/>
    <property type="match status" value="1"/>
</dbReference>
<keyword evidence="2 4" id="KW-0081">Bacteriolytic enzyme</keyword>